<dbReference type="OrthoDB" id="534912at2759"/>
<reference evidence="1 2" key="1">
    <citation type="submission" date="2019-01" db="EMBL/GenBank/DDBJ databases">
        <authorList>
            <person name="Sayadi A."/>
        </authorList>
    </citation>
    <scope>NUCLEOTIDE SEQUENCE [LARGE SCALE GENOMIC DNA]</scope>
</reference>
<keyword evidence="2" id="KW-1185">Reference proteome</keyword>
<evidence type="ECO:0000313" key="1">
    <source>
        <dbReference type="EMBL" id="VEN55967.1"/>
    </source>
</evidence>
<dbReference type="EMBL" id="CAACVG010010497">
    <property type="protein sequence ID" value="VEN55967.1"/>
    <property type="molecule type" value="Genomic_DNA"/>
</dbReference>
<accession>A0A653D9D3</accession>
<proteinExistence type="predicted"/>
<protein>
    <submittedName>
        <fullName evidence="1">Uncharacterized protein</fullName>
    </submittedName>
</protein>
<dbReference type="AlphaFoldDB" id="A0A653D9D3"/>
<gene>
    <name evidence="1" type="ORF">CALMAC_LOCUS14994</name>
</gene>
<dbReference type="Proteomes" id="UP000410492">
    <property type="component" value="Unassembled WGS sequence"/>
</dbReference>
<evidence type="ECO:0000313" key="2">
    <source>
        <dbReference type="Proteomes" id="UP000410492"/>
    </source>
</evidence>
<name>A0A653D9D3_CALMS</name>
<sequence>MEVHVELLGADLTEHLVKHGNVNVVGVSRAVSALTSAIDTSEISRLHNIGLNPAHNKQIQMIGDMKNKKRLRLPAIFKEIIRNRDLGINNAKKLIPRRKKKANLDTTGNFVVKKRPPSSTVPEDNKVLNIAWVN</sequence>
<organism evidence="1 2">
    <name type="scientific">Callosobruchus maculatus</name>
    <name type="common">Southern cowpea weevil</name>
    <name type="synonym">Pulse bruchid</name>
    <dbReference type="NCBI Taxonomy" id="64391"/>
    <lineage>
        <taxon>Eukaryota</taxon>
        <taxon>Metazoa</taxon>
        <taxon>Ecdysozoa</taxon>
        <taxon>Arthropoda</taxon>
        <taxon>Hexapoda</taxon>
        <taxon>Insecta</taxon>
        <taxon>Pterygota</taxon>
        <taxon>Neoptera</taxon>
        <taxon>Endopterygota</taxon>
        <taxon>Coleoptera</taxon>
        <taxon>Polyphaga</taxon>
        <taxon>Cucujiformia</taxon>
        <taxon>Chrysomeloidea</taxon>
        <taxon>Chrysomelidae</taxon>
        <taxon>Bruchinae</taxon>
        <taxon>Bruchini</taxon>
        <taxon>Callosobruchus</taxon>
    </lineage>
</organism>